<feature type="domain" description="MacB-like periplasmic core" evidence="10">
    <location>
        <begin position="31"/>
        <end position="242"/>
    </location>
</feature>
<dbReference type="RefSeq" id="WP_104206368.1">
    <property type="nucleotide sequence ID" value="NZ_PHHC01000064.1"/>
</dbReference>
<evidence type="ECO:0000256" key="2">
    <source>
        <dbReference type="ARBA" id="ARBA00005236"/>
    </source>
</evidence>
<keyword evidence="5 8" id="KW-0812">Transmembrane</keyword>
<evidence type="ECO:0000256" key="1">
    <source>
        <dbReference type="ARBA" id="ARBA00004651"/>
    </source>
</evidence>
<keyword evidence="12" id="KW-1185">Reference proteome</keyword>
<dbReference type="NCBIfam" id="TIGR02212">
    <property type="entry name" value="lolCE"/>
    <property type="match status" value="1"/>
</dbReference>
<dbReference type="InterPro" id="IPR051447">
    <property type="entry name" value="Lipoprotein-release_system"/>
</dbReference>
<feature type="transmembrane region" description="Helical" evidence="8">
    <location>
        <begin position="376"/>
        <end position="396"/>
    </location>
</feature>
<accession>A0A2S5RE06</accession>
<gene>
    <name evidence="11" type="ORF">HCUR_00225</name>
</gene>
<evidence type="ECO:0000313" key="12">
    <source>
        <dbReference type="Proteomes" id="UP000239425"/>
    </source>
</evidence>
<comment type="caution">
    <text evidence="11">The sequence shown here is derived from an EMBL/GenBank/DDBJ whole genome shotgun (WGS) entry which is preliminary data.</text>
</comment>
<comment type="subcellular location">
    <subcellularLocation>
        <location evidence="1">Cell membrane</location>
        <topology evidence="1">Multi-pass membrane protein</topology>
    </subcellularLocation>
</comment>
<evidence type="ECO:0000259" key="10">
    <source>
        <dbReference type="Pfam" id="PF12704"/>
    </source>
</evidence>
<evidence type="ECO:0000256" key="7">
    <source>
        <dbReference type="ARBA" id="ARBA00023136"/>
    </source>
</evidence>
<evidence type="ECO:0000259" key="9">
    <source>
        <dbReference type="Pfam" id="PF02687"/>
    </source>
</evidence>
<evidence type="ECO:0000256" key="4">
    <source>
        <dbReference type="ARBA" id="ARBA00022475"/>
    </source>
</evidence>
<evidence type="ECO:0000313" key="11">
    <source>
        <dbReference type="EMBL" id="PPE05579.1"/>
    </source>
</evidence>
<proteinExistence type="inferred from homology"/>
<comment type="similarity">
    <text evidence="2">Belongs to the ABC-4 integral membrane protein family. LolC/E subfamily.</text>
</comment>
<dbReference type="AlphaFoldDB" id="A0A2S5RE06"/>
<dbReference type="OrthoDB" id="9808461at2"/>
<dbReference type="Proteomes" id="UP000239425">
    <property type="component" value="Unassembled WGS sequence"/>
</dbReference>
<reference evidence="11 12" key="1">
    <citation type="submission" date="2017-11" db="EMBL/GenBank/DDBJ databases">
        <title>Comparative genomic analysis of Holospora spp., intranuclear symbionts of paramecia.</title>
        <authorList>
            <person name="Garushyants S.K."/>
            <person name="Beliavskaya A."/>
            <person name="Malko D.B."/>
            <person name="Logacheva M.D."/>
            <person name="Rautian M.S."/>
            <person name="Gelfand M.S."/>
        </authorList>
    </citation>
    <scope>NUCLEOTIDE SEQUENCE [LARGE SCALE GENOMIC DNA]</scope>
    <source>
        <strain evidence="12">02AZ16</strain>
    </source>
</reference>
<feature type="transmembrane region" description="Helical" evidence="8">
    <location>
        <begin position="315"/>
        <end position="342"/>
    </location>
</feature>
<feature type="domain" description="ABC3 transporter permease C-terminal" evidence="9">
    <location>
        <begin position="273"/>
        <end position="406"/>
    </location>
</feature>
<dbReference type="GO" id="GO:0044874">
    <property type="term" value="P:lipoprotein localization to outer membrane"/>
    <property type="evidence" value="ECO:0007669"/>
    <property type="project" value="TreeGrafter"/>
</dbReference>
<dbReference type="InterPro" id="IPR003838">
    <property type="entry name" value="ABC3_permease_C"/>
</dbReference>
<dbReference type="PANTHER" id="PTHR30489:SF0">
    <property type="entry name" value="LIPOPROTEIN-RELEASING SYSTEM TRANSMEMBRANE PROTEIN LOLE"/>
    <property type="match status" value="1"/>
</dbReference>
<sequence>MLKSPEWFIAWRYLWTSRRERFIAIIASFSFLGIALGVATLILVMSVMNGFREELVARVIGFNGHLLLSEGEKLQNVSEVQAQVEKILGVKYTAPLVQRQILMTSKKEACGSVVQGLTPKVLTKRPLISKNLISGDLRNFLMSGDAIMIGSGLARKLNVRVGDGVKLTTPQMNRTAFGSFPKTKFFKLVAIFKSGMHEYDQNFSFIPLATSQMLFSLGDNVSALEIFVEDPDRLQKIKLELKKKFPDYYVHDWQQVNEKFFSTLEVQRNIMFLILMLIVLVAAFNIISCLMMLVKDKTKDIAIFQALGANQSCVLRIFLYVGSFIGVFGAFVGTGVGLLLSYQLDRIRLFLESLSGCKLFREEIYFLAHLPSRVDLSQSFLVCGLAIVLSILATWYPARKASRLDPVEGLRYE</sequence>
<keyword evidence="7 8" id="KW-0472">Membrane</keyword>
<keyword evidence="4" id="KW-1003">Cell membrane</keyword>
<evidence type="ECO:0000256" key="8">
    <source>
        <dbReference type="SAM" id="Phobius"/>
    </source>
</evidence>
<organism evidence="11 12">
    <name type="scientific">Holospora curviuscula</name>
    <dbReference type="NCBI Taxonomy" id="1082868"/>
    <lineage>
        <taxon>Bacteria</taxon>
        <taxon>Pseudomonadati</taxon>
        <taxon>Pseudomonadota</taxon>
        <taxon>Alphaproteobacteria</taxon>
        <taxon>Holosporales</taxon>
        <taxon>Holosporaceae</taxon>
        <taxon>Holospora</taxon>
    </lineage>
</organism>
<keyword evidence="3" id="KW-0813">Transport</keyword>
<dbReference type="GO" id="GO:0042953">
    <property type="term" value="P:lipoprotein transport"/>
    <property type="evidence" value="ECO:0007669"/>
    <property type="project" value="InterPro"/>
</dbReference>
<evidence type="ECO:0000256" key="3">
    <source>
        <dbReference type="ARBA" id="ARBA00022448"/>
    </source>
</evidence>
<feature type="transmembrane region" description="Helical" evidence="8">
    <location>
        <begin position="270"/>
        <end position="294"/>
    </location>
</feature>
<name>A0A2S5RE06_9PROT</name>
<dbReference type="GO" id="GO:0098797">
    <property type="term" value="C:plasma membrane protein complex"/>
    <property type="evidence" value="ECO:0007669"/>
    <property type="project" value="TreeGrafter"/>
</dbReference>
<keyword evidence="11" id="KW-0449">Lipoprotein</keyword>
<dbReference type="InterPro" id="IPR025857">
    <property type="entry name" value="MacB_PCD"/>
</dbReference>
<keyword evidence="6 8" id="KW-1133">Transmembrane helix</keyword>
<dbReference type="PANTHER" id="PTHR30489">
    <property type="entry name" value="LIPOPROTEIN-RELEASING SYSTEM TRANSMEMBRANE PROTEIN LOLE"/>
    <property type="match status" value="1"/>
</dbReference>
<dbReference type="InterPro" id="IPR011925">
    <property type="entry name" value="LolCE_TM"/>
</dbReference>
<evidence type="ECO:0000256" key="5">
    <source>
        <dbReference type="ARBA" id="ARBA00022692"/>
    </source>
</evidence>
<dbReference type="Pfam" id="PF12704">
    <property type="entry name" value="MacB_PCD"/>
    <property type="match status" value="1"/>
</dbReference>
<protein>
    <submittedName>
        <fullName evidence="11">Lipoprotein-releasing system transmembrane protein LolE</fullName>
    </submittedName>
</protein>
<dbReference type="Pfam" id="PF02687">
    <property type="entry name" value="FtsX"/>
    <property type="match status" value="1"/>
</dbReference>
<dbReference type="EMBL" id="PHHC01000064">
    <property type="protein sequence ID" value="PPE05579.1"/>
    <property type="molecule type" value="Genomic_DNA"/>
</dbReference>
<evidence type="ECO:0000256" key="6">
    <source>
        <dbReference type="ARBA" id="ARBA00022989"/>
    </source>
</evidence>
<feature type="transmembrane region" description="Helical" evidence="8">
    <location>
        <begin position="21"/>
        <end position="48"/>
    </location>
</feature>